<sequence>MSLEAAPLDMKTQVPAKQPDSPWRIAIRRFTRNRLAVIGLLILVVMVLFCVVGPWFSPYDLLEYDVKNKKNLAPNAEHWLGTDKLGRDTLLRLMLAGRISLLVGLVATAISILIGATLGALAGFYRRFADTIIMRIADVFMALPTLPILIIMGAILSDLKVEPKHRVYFLMLILGVLGWTTIARLVRGQILTLREQEFMQATEALGLRDRRKIFRHLMPNTIPIIIVTATLGVAGAIIAESALSFLGIGVVPPTPSWGNMITSANSLIDFRRRPWLWIPPGMCILITVVAINLIGDGLRDALDPKMKK</sequence>
<evidence type="ECO:0000313" key="10">
    <source>
        <dbReference type="Proteomes" id="UP000565468"/>
    </source>
</evidence>
<dbReference type="Pfam" id="PF00528">
    <property type="entry name" value="BPD_transp_1"/>
    <property type="match status" value="1"/>
</dbReference>
<evidence type="ECO:0000256" key="7">
    <source>
        <dbReference type="RuleBase" id="RU363032"/>
    </source>
</evidence>
<dbReference type="EMBL" id="JABBPN010000001">
    <property type="protein sequence ID" value="NMO94204.1"/>
    <property type="molecule type" value="Genomic_DNA"/>
</dbReference>
<comment type="similarity">
    <text evidence="7">Belongs to the binding-protein-dependent transport system permease family.</text>
</comment>
<dbReference type="AlphaFoldDB" id="A0A848M3D4"/>
<evidence type="ECO:0000256" key="5">
    <source>
        <dbReference type="ARBA" id="ARBA00022989"/>
    </source>
</evidence>
<evidence type="ECO:0000256" key="1">
    <source>
        <dbReference type="ARBA" id="ARBA00004651"/>
    </source>
</evidence>
<gene>
    <name evidence="9" type="ORF">HII30_00185</name>
</gene>
<evidence type="ECO:0000256" key="2">
    <source>
        <dbReference type="ARBA" id="ARBA00022448"/>
    </source>
</evidence>
<feature type="transmembrane region" description="Helical" evidence="7">
    <location>
        <begin position="275"/>
        <end position="298"/>
    </location>
</feature>
<dbReference type="InterPro" id="IPR035906">
    <property type="entry name" value="MetI-like_sf"/>
</dbReference>
<evidence type="ECO:0000256" key="6">
    <source>
        <dbReference type="ARBA" id="ARBA00023136"/>
    </source>
</evidence>
<dbReference type="InterPro" id="IPR053523">
    <property type="entry name" value="Oligopeptide_permease_AppC"/>
</dbReference>
<feature type="transmembrane region" description="Helical" evidence="7">
    <location>
        <begin position="35"/>
        <end position="56"/>
    </location>
</feature>
<feature type="transmembrane region" description="Helical" evidence="7">
    <location>
        <begin position="167"/>
        <end position="186"/>
    </location>
</feature>
<keyword evidence="5 7" id="KW-1133">Transmembrane helix</keyword>
<dbReference type="InterPro" id="IPR000515">
    <property type="entry name" value="MetI-like"/>
</dbReference>
<evidence type="ECO:0000256" key="3">
    <source>
        <dbReference type="ARBA" id="ARBA00022475"/>
    </source>
</evidence>
<feature type="transmembrane region" description="Helical" evidence="7">
    <location>
        <begin position="217"/>
        <end position="239"/>
    </location>
</feature>
<dbReference type="CDD" id="cd06261">
    <property type="entry name" value="TM_PBP2"/>
    <property type="match status" value="1"/>
</dbReference>
<dbReference type="GO" id="GO:0005886">
    <property type="term" value="C:plasma membrane"/>
    <property type="evidence" value="ECO:0007669"/>
    <property type="project" value="UniProtKB-SubCell"/>
</dbReference>
<evidence type="ECO:0000256" key="4">
    <source>
        <dbReference type="ARBA" id="ARBA00022692"/>
    </source>
</evidence>
<dbReference type="Proteomes" id="UP000565468">
    <property type="component" value="Unassembled WGS sequence"/>
</dbReference>
<organism evidence="9 10">
    <name type="scientific">Paenibacillus lemnae</name>
    <dbReference type="NCBI Taxonomy" id="1330551"/>
    <lineage>
        <taxon>Bacteria</taxon>
        <taxon>Bacillati</taxon>
        <taxon>Bacillota</taxon>
        <taxon>Bacilli</taxon>
        <taxon>Bacillales</taxon>
        <taxon>Paenibacillaceae</taxon>
        <taxon>Paenibacillus</taxon>
    </lineage>
</organism>
<dbReference type="NCBIfam" id="NF045476">
    <property type="entry name" value="Opp4C"/>
    <property type="match status" value="1"/>
</dbReference>
<dbReference type="Gene3D" id="1.10.3720.10">
    <property type="entry name" value="MetI-like"/>
    <property type="match status" value="1"/>
</dbReference>
<feature type="transmembrane region" description="Helical" evidence="7">
    <location>
        <begin position="136"/>
        <end position="155"/>
    </location>
</feature>
<reference evidence="9 10" key="1">
    <citation type="submission" date="2020-04" db="EMBL/GenBank/DDBJ databases">
        <title>Paenibacillus algicola sp. nov., a novel marine bacterium producing alginate lyase.</title>
        <authorList>
            <person name="Huang H."/>
        </authorList>
    </citation>
    <scope>NUCLEOTIDE SEQUENCE [LARGE SCALE GENOMIC DNA]</scope>
    <source>
        <strain evidence="9 10">L7-75</strain>
    </source>
</reference>
<dbReference type="SUPFAM" id="SSF161098">
    <property type="entry name" value="MetI-like"/>
    <property type="match status" value="1"/>
</dbReference>
<name>A0A848M3D4_PAELE</name>
<keyword evidence="6 7" id="KW-0472">Membrane</keyword>
<feature type="transmembrane region" description="Helical" evidence="7">
    <location>
        <begin position="99"/>
        <end position="124"/>
    </location>
</feature>
<dbReference type="InterPro" id="IPR025966">
    <property type="entry name" value="OppC_N"/>
</dbReference>
<keyword evidence="3" id="KW-1003">Cell membrane</keyword>
<dbReference type="PANTHER" id="PTHR43386:SF1">
    <property type="entry name" value="D,D-DIPEPTIDE TRANSPORT SYSTEM PERMEASE PROTEIN DDPC-RELATED"/>
    <property type="match status" value="1"/>
</dbReference>
<dbReference type="InterPro" id="IPR050366">
    <property type="entry name" value="BP-dependent_transpt_permease"/>
</dbReference>
<comment type="subcellular location">
    <subcellularLocation>
        <location evidence="1 7">Cell membrane</location>
        <topology evidence="1 7">Multi-pass membrane protein</topology>
    </subcellularLocation>
</comment>
<evidence type="ECO:0000313" key="9">
    <source>
        <dbReference type="EMBL" id="NMO94204.1"/>
    </source>
</evidence>
<keyword evidence="2 7" id="KW-0813">Transport</keyword>
<accession>A0A848M3D4</accession>
<dbReference type="PANTHER" id="PTHR43386">
    <property type="entry name" value="OLIGOPEPTIDE TRANSPORT SYSTEM PERMEASE PROTEIN APPC"/>
    <property type="match status" value="1"/>
</dbReference>
<keyword evidence="4 7" id="KW-0812">Transmembrane</keyword>
<keyword evidence="10" id="KW-1185">Reference proteome</keyword>
<comment type="caution">
    <text evidence="9">The sequence shown here is derived from an EMBL/GenBank/DDBJ whole genome shotgun (WGS) entry which is preliminary data.</text>
</comment>
<dbReference type="GO" id="GO:0055085">
    <property type="term" value="P:transmembrane transport"/>
    <property type="evidence" value="ECO:0007669"/>
    <property type="project" value="InterPro"/>
</dbReference>
<dbReference type="PROSITE" id="PS50928">
    <property type="entry name" value="ABC_TM1"/>
    <property type="match status" value="1"/>
</dbReference>
<dbReference type="Pfam" id="PF12911">
    <property type="entry name" value="OppC_N"/>
    <property type="match status" value="1"/>
</dbReference>
<protein>
    <submittedName>
        <fullName evidence="9">ABC transporter permease</fullName>
    </submittedName>
</protein>
<feature type="domain" description="ABC transmembrane type-1" evidence="8">
    <location>
        <begin position="97"/>
        <end position="295"/>
    </location>
</feature>
<evidence type="ECO:0000259" key="8">
    <source>
        <dbReference type="PROSITE" id="PS50928"/>
    </source>
</evidence>
<proteinExistence type="inferred from homology"/>